<evidence type="ECO:0000313" key="3">
    <source>
        <dbReference type="Proteomes" id="UP001610446"/>
    </source>
</evidence>
<sequence>MATPQSPRVSLDEDDQRPFVKPYANKPKFSAGDKVYLMDRGSREGPYYIAAVFVAKYTLCREDGTAVRNGDKIRVDYLEDA</sequence>
<evidence type="ECO:0000313" key="2">
    <source>
        <dbReference type="EMBL" id="KAL2840994.1"/>
    </source>
</evidence>
<keyword evidence="3" id="KW-1185">Reference proteome</keyword>
<name>A0ABR4JLS2_9EURO</name>
<proteinExistence type="predicted"/>
<comment type="caution">
    <text evidence="2">The sequence shown here is derived from an EMBL/GenBank/DDBJ whole genome shotgun (WGS) entry which is preliminary data.</text>
</comment>
<accession>A0ABR4JLS2</accession>
<gene>
    <name evidence="2" type="ORF">BJY01DRAFT_249787</name>
</gene>
<dbReference type="EMBL" id="JBFXLU010000115">
    <property type="protein sequence ID" value="KAL2840994.1"/>
    <property type="molecule type" value="Genomic_DNA"/>
</dbReference>
<evidence type="ECO:0000256" key="1">
    <source>
        <dbReference type="SAM" id="MobiDB-lite"/>
    </source>
</evidence>
<reference evidence="2 3" key="1">
    <citation type="submission" date="2024-07" db="EMBL/GenBank/DDBJ databases">
        <title>Section-level genome sequencing and comparative genomics of Aspergillus sections Usti and Cavernicolus.</title>
        <authorList>
            <consortium name="Lawrence Berkeley National Laboratory"/>
            <person name="Nybo J.L."/>
            <person name="Vesth T.C."/>
            <person name="Theobald S."/>
            <person name="Frisvad J.C."/>
            <person name="Larsen T.O."/>
            <person name="Kjaerboelling I."/>
            <person name="Rothschild-Mancinelli K."/>
            <person name="Lyhne E.K."/>
            <person name="Kogle M.E."/>
            <person name="Barry K."/>
            <person name="Clum A."/>
            <person name="Na H."/>
            <person name="Ledsgaard L."/>
            <person name="Lin J."/>
            <person name="Lipzen A."/>
            <person name="Kuo A."/>
            <person name="Riley R."/>
            <person name="Mondo S."/>
            <person name="Labutti K."/>
            <person name="Haridas S."/>
            <person name="Pangalinan J."/>
            <person name="Salamov A.A."/>
            <person name="Simmons B.A."/>
            <person name="Magnuson J.K."/>
            <person name="Chen J."/>
            <person name="Drula E."/>
            <person name="Henrissat B."/>
            <person name="Wiebenga A."/>
            <person name="Lubbers R.J."/>
            <person name="Gomes A.C."/>
            <person name="Makela M.R."/>
            <person name="Stajich J."/>
            <person name="Grigoriev I.V."/>
            <person name="Mortensen U.H."/>
            <person name="De Vries R.P."/>
            <person name="Baker S.E."/>
            <person name="Andersen M.R."/>
        </authorList>
    </citation>
    <scope>NUCLEOTIDE SEQUENCE [LARGE SCALE GENOMIC DNA]</scope>
    <source>
        <strain evidence="2 3">CBS 123904</strain>
    </source>
</reference>
<dbReference type="Proteomes" id="UP001610446">
    <property type="component" value="Unassembled WGS sequence"/>
</dbReference>
<organism evidence="2 3">
    <name type="scientific">Aspergillus pseudoustus</name>
    <dbReference type="NCBI Taxonomy" id="1810923"/>
    <lineage>
        <taxon>Eukaryota</taxon>
        <taxon>Fungi</taxon>
        <taxon>Dikarya</taxon>
        <taxon>Ascomycota</taxon>
        <taxon>Pezizomycotina</taxon>
        <taxon>Eurotiomycetes</taxon>
        <taxon>Eurotiomycetidae</taxon>
        <taxon>Eurotiales</taxon>
        <taxon>Aspergillaceae</taxon>
        <taxon>Aspergillus</taxon>
        <taxon>Aspergillus subgen. Nidulantes</taxon>
    </lineage>
</organism>
<feature type="region of interest" description="Disordered" evidence="1">
    <location>
        <begin position="1"/>
        <end position="23"/>
    </location>
</feature>
<protein>
    <submittedName>
        <fullName evidence="2">Uncharacterized protein</fullName>
    </submittedName>
</protein>